<dbReference type="Proteomes" id="UP001168167">
    <property type="component" value="Unassembled WGS sequence"/>
</dbReference>
<evidence type="ECO:0000313" key="1">
    <source>
        <dbReference type="EMBL" id="MDM5146779.1"/>
    </source>
</evidence>
<reference evidence="1" key="2">
    <citation type="journal article" date="2023" name="Microbiome">
        <title>Synthase-selected sorting approach identifies a beta-lactone synthase in a nudibranch symbiotic bacterium.</title>
        <authorList>
            <person name="Dzunkova M."/>
            <person name="La Clair J.J."/>
            <person name="Tyml T."/>
            <person name="Doud D."/>
            <person name="Schulz F."/>
            <person name="Piquer-Esteban S."/>
            <person name="Porcel Sanchis D."/>
            <person name="Osborn A."/>
            <person name="Robinson D."/>
            <person name="Louie K.B."/>
            <person name="Bowen B.P."/>
            <person name="Bowers R.M."/>
            <person name="Lee J."/>
            <person name="Arnau V."/>
            <person name="Diaz-Villanueva W."/>
            <person name="Stepanauskas R."/>
            <person name="Gosliner T."/>
            <person name="Date S.V."/>
            <person name="Northen T.R."/>
            <person name="Cheng J.F."/>
            <person name="Burkart M.D."/>
            <person name="Woyke T."/>
        </authorList>
    </citation>
    <scope>NUCLEOTIDE SEQUENCE</scope>
    <source>
        <strain evidence="1">Df01</strain>
    </source>
</reference>
<protein>
    <submittedName>
        <fullName evidence="1">Uncharacterized protein</fullName>
    </submittedName>
</protein>
<keyword evidence="2" id="KW-1185">Reference proteome</keyword>
<sequence length="59" mass="6433">MARQKHGIETIIIDDNTRPIEIPISSVIRLLCSPFHSNDLAVAIALQTTAEITASPPRP</sequence>
<dbReference type="EMBL" id="JANQAO010000001">
    <property type="protein sequence ID" value="MDM5146779.1"/>
    <property type="molecule type" value="Genomic_DNA"/>
</dbReference>
<reference evidence="1" key="1">
    <citation type="submission" date="2022-08" db="EMBL/GenBank/DDBJ databases">
        <authorList>
            <person name="Dzunkova M."/>
            <person name="La Clair J."/>
            <person name="Tyml T."/>
            <person name="Doud D."/>
            <person name="Schulz F."/>
            <person name="Piquer S."/>
            <person name="Porcel Sanchis D."/>
            <person name="Osborn A."/>
            <person name="Robinson D."/>
            <person name="Louie K.B."/>
            <person name="Bowen B.P."/>
            <person name="Bowers R."/>
            <person name="Lee J."/>
            <person name="Arnau Llombart V."/>
            <person name="Diaz Villanueva W."/>
            <person name="Gosliner T."/>
            <person name="Northen T."/>
            <person name="Cheng J.-F."/>
            <person name="Burkart M.D."/>
            <person name="Woyke T."/>
        </authorList>
    </citation>
    <scope>NUCLEOTIDE SEQUENCE</scope>
    <source>
        <strain evidence="1">Df01</strain>
    </source>
</reference>
<organism evidence="1 2">
    <name type="scientific">Candidatus Doriopsillibacter californiensis</name>
    <dbReference type="NCBI Taxonomy" id="2970740"/>
    <lineage>
        <taxon>Bacteria</taxon>
        <taxon>Pseudomonadati</taxon>
        <taxon>Pseudomonadota</taxon>
        <taxon>Gammaproteobacteria</taxon>
        <taxon>Candidatus Tethybacterales</taxon>
        <taxon>Candidatus Persebacteraceae</taxon>
        <taxon>Candidatus Doriopsillibacter</taxon>
    </lineage>
</organism>
<name>A0ABT7QJ77_9GAMM</name>
<comment type="caution">
    <text evidence="1">The sequence shown here is derived from an EMBL/GenBank/DDBJ whole genome shotgun (WGS) entry which is preliminary data.</text>
</comment>
<evidence type="ECO:0000313" key="2">
    <source>
        <dbReference type="Proteomes" id="UP001168167"/>
    </source>
</evidence>
<proteinExistence type="predicted"/>
<accession>A0ABT7QJ77</accession>
<gene>
    <name evidence="1" type="ORF">NQX30_00035</name>
</gene>